<dbReference type="AlphaFoldDB" id="A0A4R6G5Q6"/>
<dbReference type="PRINTS" id="PR01438">
    <property type="entry name" value="UNVRSLSTRESS"/>
</dbReference>
<dbReference type="PANTHER" id="PTHR46268:SF15">
    <property type="entry name" value="UNIVERSAL STRESS PROTEIN HP_0031"/>
    <property type="match status" value="1"/>
</dbReference>
<evidence type="ECO:0000256" key="1">
    <source>
        <dbReference type="ARBA" id="ARBA00008791"/>
    </source>
</evidence>
<dbReference type="OrthoDB" id="5295044at2"/>
<organism evidence="3 4">
    <name type="scientific">Herminiimonas fonticola</name>
    <dbReference type="NCBI Taxonomy" id="303380"/>
    <lineage>
        <taxon>Bacteria</taxon>
        <taxon>Pseudomonadati</taxon>
        <taxon>Pseudomonadota</taxon>
        <taxon>Betaproteobacteria</taxon>
        <taxon>Burkholderiales</taxon>
        <taxon>Oxalobacteraceae</taxon>
        <taxon>Herminiimonas</taxon>
    </lineage>
</organism>
<gene>
    <name evidence="3" type="ORF">EV677_2582</name>
</gene>
<dbReference type="PANTHER" id="PTHR46268">
    <property type="entry name" value="STRESS RESPONSE PROTEIN NHAX"/>
    <property type="match status" value="1"/>
</dbReference>
<evidence type="ECO:0000259" key="2">
    <source>
        <dbReference type="Pfam" id="PF00582"/>
    </source>
</evidence>
<comment type="caution">
    <text evidence="3">The sequence shown here is derived from an EMBL/GenBank/DDBJ whole genome shotgun (WGS) entry which is preliminary data.</text>
</comment>
<reference evidence="3 4" key="1">
    <citation type="submission" date="2019-03" db="EMBL/GenBank/DDBJ databases">
        <title>Genomic Encyclopedia of Type Strains, Phase IV (KMG-IV): sequencing the most valuable type-strain genomes for metagenomic binning, comparative biology and taxonomic classification.</title>
        <authorList>
            <person name="Goeker M."/>
        </authorList>
    </citation>
    <scope>NUCLEOTIDE SEQUENCE [LARGE SCALE GENOMIC DNA]</scope>
    <source>
        <strain evidence="3 4">DSM 18555</strain>
    </source>
</reference>
<evidence type="ECO:0000313" key="4">
    <source>
        <dbReference type="Proteomes" id="UP000294737"/>
    </source>
</evidence>
<keyword evidence="4" id="KW-1185">Reference proteome</keyword>
<name>A0A4R6G5Q6_9BURK</name>
<dbReference type="CDD" id="cd00293">
    <property type="entry name" value="USP-like"/>
    <property type="match status" value="1"/>
</dbReference>
<dbReference type="RefSeq" id="WP_112992878.1">
    <property type="nucleotide sequence ID" value="NZ_PTLZ01000004.1"/>
</dbReference>
<sequence length="147" mass="15834">MFKKILVPTDGSPLSDKAINAAIEFAKAMNGELVTLCVAEPYVYSALVEGTGVFPMDSVAYDEKAQEIAQHNVDKAAVLARAQGVTCKTAVALSFSPYEEIVRAAEQNNCDVIFMASHGRKGLNKLFVGSETQKVLAHSTLPVLVFR</sequence>
<protein>
    <submittedName>
        <fullName evidence="3">Nucleotide-binding universal stress UspA family protein</fullName>
    </submittedName>
</protein>
<dbReference type="EMBL" id="SNWF01000006">
    <property type="protein sequence ID" value="TDN88995.1"/>
    <property type="molecule type" value="Genomic_DNA"/>
</dbReference>
<feature type="domain" description="UspA" evidence="2">
    <location>
        <begin position="1"/>
        <end position="147"/>
    </location>
</feature>
<dbReference type="InterPro" id="IPR006015">
    <property type="entry name" value="Universal_stress_UspA"/>
</dbReference>
<dbReference type="Pfam" id="PF00582">
    <property type="entry name" value="Usp"/>
    <property type="match status" value="1"/>
</dbReference>
<comment type="similarity">
    <text evidence="1">Belongs to the universal stress protein A family.</text>
</comment>
<dbReference type="SUPFAM" id="SSF52402">
    <property type="entry name" value="Adenine nucleotide alpha hydrolases-like"/>
    <property type="match status" value="1"/>
</dbReference>
<evidence type="ECO:0000313" key="3">
    <source>
        <dbReference type="EMBL" id="TDN88995.1"/>
    </source>
</evidence>
<dbReference type="Gene3D" id="3.40.50.620">
    <property type="entry name" value="HUPs"/>
    <property type="match status" value="1"/>
</dbReference>
<proteinExistence type="inferred from homology"/>
<dbReference type="Proteomes" id="UP000294737">
    <property type="component" value="Unassembled WGS sequence"/>
</dbReference>
<dbReference type="InterPro" id="IPR014729">
    <property type="entry name" value="Rossmann-like_a/b/a_fold"/>
</dbReference>
<accession>A0A4R6G5Q6</accession>
<dbReference type="InterPro" id="IPR006016">
    <property type="entry name" value="UspA"/>
</dbReference>